<feature type="compositionally biased region" description="Polar residues" evidence="1">
    <location>
        <begin position="1"/>
        <end position="10"/>
    </location>
</feature>
<sequence>MLRKQLQQSCGLHPPARDGGRDCDDSCDVGRVWHAYDRRWWPACPHRCAQDPHLLEVLELWNARRVSPLAGWPHAYSAWVAQGVVALDDAWQQEQSRMMAKARGGS</sequence>
<gene>
    <name evidence="3" type="ORF">MM415A00243_0019</name>
    <name evidence="2" type="ORF">MM415B00422_0019</name>
    <name evidence="4" type="ORF">TM448B01434_0014</name>
</gene>
<evidence type="ECO:0000313" key="4">
    <source>
        <dbReference type="EMBL" id="QJH98961.1"/>
    </source>
</evidence>
<accession>A0A6M3KPF5</accession>
<evidence type="ECO:0000313" key="2">
    <source>
        <dbReference type="EMBL" id="QJA65257.1"/>
    </source>
</evidence>
<organism evidence="3">
    <name type="scientific">viral metagenome</name>
    <dbReference type="NCBI Taxonomy" id="1070528"/>
    <lineage>
        <taxon>unclassified sequences</taxon>
        <taxon>metagenomes</taxon>
        <taxon>organismal metagenomes</taxon>
    </lineage>
</organism>
<dbReference type="EMBL" id="MT142521">
    <property type="protein sequence ID" value="QJA83957.1"/>
    <property type="molecule type" value="Genomic_DNA"/>
</dbReference>
<evidence type="ECO:0000313" key="3">
    <source>
        <dbReference type="EMBL" id="QJA83957.1"/>
    </source>
</evidence>
<evidence type="ECO:0000256" key="1">
    <source>
        <dbReference type="SAM" id="MobiDB-lite"/>
    </source>
</evidence>
<dbReference type="EMBL" id="MT144760">
    <property type="protein sequence ID" value="QJH98961.1"/>
    <property type="molecule type" value="Genomic_DNA"/>
</dbReference>
<feature type="region of interest" description="Disordered" evidence="1">
    <location>
        <begin position="1"/>
        <end position="23"/>
    </location>
</feature>
<reference evidence="3" key="1">
    <citation type="submission" date="2020-03" db="EMBL/GenBank/DDBJ databases">
        <title>The deep terrestrial virosphere.</title>
        <authorList>
            <person name="Holmfeldt K."/>
            <person name="Nilsson E."/>
            <person name="Simone D."/>
            <person name="Lopez-Fernandez M."/>
            <person name="Wu X."/>
            <person name="de Brujin I."/>
            <person name="Lundin D."/>
            <person name="Andersson A."/>
            <person name="Bertilsson S."/>
            <person name="Dopson M."/>
        </authorList>
    </citation>
    <scope>NUCLEOTIDE SEQUENCE</scope>
    <source>
        <strain evidence="3">MM415A00243</strain>
        <strain evidence="2">MM415B00422</strain>
        <strain evidence="4">TM448B01434</strain>
    </source>
</reference>
<protein>
    <submittedName>
        <fullName evidence="3">Uncharacterized protein</fullName>
    </submittedName>
</protein>
<name>A0A6M3KPF5_9ZZZZ</name>
<dbReference type="AlphaFoldDB" id="A0A6M3KPF5"/>
<dbReference type="EMBL" id="MT141535">
    <property type="protein sequence ID" value="QJA65257.1"/>
    <property type="molecule type" value="Genomic_DNA"/>
</dbReference>
<proteinExistence type="predicted"/>